<dbReference type="EMBL" id="QDKL01000003">
    <property type="protein sequence ID" value="RZF20511.1"/>
    <property type="molecule type" value="Genomic_DNA"/>
</dbReference>
<evidence type="ECO:0000313" key="2">
    <source>
        <dbReference type="EMBL" id="RZF20511.1"/>
    </source>
</evidence>
<protein>
    <recommendedName>
        <fullName evidence="4">Lipoprotein</fullName>
    </recommendedName>
</protein>
<dbReference type="RefSeq" id="WP_115362394.1">
    <property type="nucleotide sequence ID" value="NZ_QDKL01000003.1"/>
</dbReference>
<evidence type="ECO:0000256" key="1">
    <source>
        <dbReference type="SAM" id="MobiDB-lite"/>
    </source>
</evidence>
<feature type="region of interest" description="Disordered" evidence="1">
    <location>
        <begin position="27"/>
        <end position="55"/>
    </location>
</feature>
<name>A0ABY0IC35_9BACT</name>
<comment type="caution">
    <text evidence="2">The sequence shown here is derived from an EMBL/GenBank/DDBJ whole genome shotgun (WGS) entry which is preliminary data.</text>
</comment>
<dbReference type="PROSITE" id="PS51257">
    <property type="entry name" value="PROKAR_LIPOPROTEIN"/>
    <property type="match status" value="1"/>
</dbReference>
<accession>A0ABY0IC35</accession>
<sequence length="217" mass="24142">MKNFIFITTVLALTSCVAPRETRSIYDNGTAATGSTSNSTGGTIDIDDSSSSSNNGANIPSEIAHCKWSLDGQTGFENSNNQHLGPSTVCQSRTNETNIYIQVKNPDSNSRVCVIPTSEVSGNAIFLGAAQCKYISSSGTISKFVLSKNRDYGRYQNFRINSVMIMKEKTYDFPSPFDRELISYDAYFMCSINIDLYNDRTYCDAFKQLGEYYYKSF</sequence>
<feature type="compositionally biased region" description="Low complexity" evidence="1">
    <location>
        <begin position="28"/>
        <end position="55"/>
    </location>
</feature>
<dbReference type="Proteomes" id="UP000443582">
    <property type="component" value="Unassembled WGS sequence"/>
</dbReference>
<evidence type="ECO:0000313" key="3">
    <source>
        <dbReference type="Proteomes" id="UP000443582"/>
    </source>
</evidence>
<gene>
    <name evidence="2" type="ORF">DAY19_11020</name>
</gene>
<keyword evidence="3" id="KW-1185">Reference proteome</keyword>
<proteinExistence type="predicted"/>
<organism evidence="2 3">
    <name type="scientific">Halobacteriovorax vibrionivorans</name>
    <dbReference type="NCBI Taxonomy" id="2152716"/>
    <lineage>
        <taxon>Bacteria</taxon>
        <taxon>Pseudomonadati</taxon>
        <taxon>Bdellovibrionota</taxon>
        <taxon>Bacteriovoracia</taxon>
        <taxon>Bacteriovoracales</taxon>
        <taxon>Halobacteriovoraceae</taxon>
        <taxon>Halobacteriovorax</taxon>
    </lineage>
</organism>
<reference evidence="3" key="1">
    <citation type="journal article" date="2019" name="Int. J. Syst. Evol. Microbiol.">
        <title>Halobacteriovorax valvorus sp. nov., a novel prokaryotic predator isolated from coastal seawater of China.</title>
        <authorList>
            <person name="Chen M.-X."/>
        </authorList>
    </citation>
    <scope>NUCLEOTIDE SEQUENCE [LARGE SCALE GENOMIC DNA]</scope>
    <source>
        <strain evidence="3">BL9</strain>
    </source>
</reference>
<evidence type="ECO:0008006" key="4">
    <source>
        <dbReference type="Google" id="ProtNLM"/>
    </source>
</evidence>